<feature type="non-terminal residue" evidence="1">
    <location>
        <position position="1"/>
    </location>
</feature>
<dbReference type="AlphaFoldDB" id="A0AAE0UF38"/>
<gene>
    <name evidence="1" type="ORF">B0T20DRAFT_340373</name>
</gene>
<dbReference type="Proteomes" id="UP001281003">
    <property type="component" value="Unassembled WGS sequence"/>
</dbReference>
<sequence>GNPIRHPAGGSARISLPDTAIKSPNTGAKFIISIKDNNNYKVSAIKLRYYNKGINNILIITEATISAEFREIINKFNSKF</sequence>
<comment type="caution">
    <text evidence="1">The sequence shown here is derived from an EMBL/GenBank/DDBJ whole genome shotgun (WGS) entry which is preliminary data.</text>
</comment>
<dbReference type="EMBL" id="JAUTDP010000003">
    <property type="protein sequence ID" value="KAK3401094.1"/>
    <property type="molecule type" value="Genomic_DNA"/>
</dbReference>
<name>A0AAE0UF38_SORBR</name>
<reference evidence="1" key="1">
    <citation type="journal article" date="2023" name="Mol. Phylogenet. Evol.">
        <title>Genome-scale phylogeny and comparative genomics of the fungal order Sordariales.</title>
        <authorList>
            <person name="Hensen N."/>
            <person name="Bonometti L."/>
            <person name="Westerberg I."/>
            <person name="Brannstrom I.O."/>
            <person name="Guillou S."/>
            <person name="Cros-Aarteil S."/>
            <person name="Calhoun S."/>
            <person name="Haridas S."/>
            <person name="Kuo A."/>
            <person name="Mondo S."/>
            <person name="Pangilinan J."/>
            <person name="Riley R."/>
            <person name="LaButti K."/>
            <person name="Andreopoulos B."/>
            <person name="Lipzen A."/>
            <person name="Chen C."/>
            <person name="Yan M."/>
            <person name="Daum C."/>
            <person name="Ng V."/>
            <person name="Clum A."/>
            <person name="Steindorff A."/>
            <person name="Ohm R.A."/>
            <person name="Martin F."/>
            <person name="Silar P."/>
            <person name="Natvig D.O."/>
            <person name="Lalanne C."/>
            <person name="Gautier V."/>
            <person name="Ament-Velasquez S.L."/>
            <person name="Kruys A."/>
            <person name="Hutchinson M.I."/>
            <person name="Powell A.J."/>
            <person name="Barry K."/>
            <person name="Miller A.N."/>
            <person name="Grigoriev I.V."/>
            <person name="Debuchy R."/>
            <person name="Gladieux P."/>
            <person name="Hiltunen Thoren M."/>
            <person name="Johannesson H."/>
        </authorList>
    </citation>
    <scope>NUCLEOTIDE SEQUENCE</scope>
    <source>
        <strain evidence="1">FGSC 1904</strain>
    </source>
</reference>
<reference evidence="1" key="2">
    <citation type="submission" date="2023-07" db="EMBL/GenBank/DDBJ databases">
        <authorList>
            <consortium name="Lawrence Berkeley National Laboratory"/>
            <person name="Haridas S."/>
            <person name="Hensen N."/>
            <person name="Bonometti L."/>
            <person name="Westerberg I."/>
            <person name="Brannstrom I.O."/>
            <person name="Guillou S."/>
            <person name="Cros-Aarteil S."/>
            <person name="Calhoun S."/>
            <person name="Kuo A."/>
            <person name="Mondo S."/>
            <person name="Pangilinan J."/>
            <person name="Riley R."/>
            <person name="LaButti K."/>
            <person name="Andreopoulos B."/>
            <person name="Lipzen A."/>
            <person name="Chen C."/>
            <person name="Yanf M."/>
            <person name="Daum C."/>
            <person name="Ng V."/>
            <person name="Clum A."/>
            <person name="Steindorff A."/>
            <person name="Ohm R."/>
            <person name="Martin F."/>
            <person name="Silar P."/>
            <person name="Natvig D."/>
            <person name="Lalanne C."/>
            <person name="Gautier V."/>
            <person name="Ament-velasquez S.L."/>
            <person name="Kruys A."/>
            <person name="Hutchinson M.I."/>
            <person name="Powell A.J."/>
            <person name="Barry K."/>
            <person name="Miller A.N."/>
            <person name="Grigoriev I.V."/>
            <person name="Debuchy R."/>
            <person name="Gladieux P."/>
            <person name="Thoren M.H."/>
            <person name="Johannesson H."/>
        </authorList>
    </citation>
    <scope>NUCLEOTIDE SEQUENCE</scope>
    <source>
        <strain evidence="1">FGSC 1904</strain>
    </source>
</reference>
<evidence type="ECO:0000313" key="2">
    <source>
        <dbReference type="Proteomes" id="UP001281003"/>
    </source>
</evidence>
<accession>A0AAE0UF38</accession>
<protein>
    <submittedName>
        <fullName evidence="1">Uncharacterized protein</fullName>
    </submittedName>
</protein>
<keyword evidence="2" id="KW-1185">Reference proteome</keyword>
<organism evidence="1 2">
    <name type="scientific">Sordaria brevicollis</name>
    <dbReference type="NCBI Taxonomy" id="83679"/>
    <lineage>
        <taxon>Eukaryota</taxon>
        <taxon>Fungi</taxon>
        <taxon>Dikarya</taxon>
        <taxon>Ascomycota</taxon>
        <taxon>Pezizomycotina</taxon>
        <taxon>Sordariomycetes</taxon>
        <taxon>Sordariomycetidae</taxon>
        <taxon>Sordariales</taxon>
        <taxon>Sordariaceae</taxon>
        <taxon>Sordaria</taxon>
    </lineage>
</organism>
<proteinExistence type="predicted"/>
<evidence type="ECO:0000313" key="1">
    <source>
        <dbReference type="EMBL" id="KAK3401094.1"/>
    </source>
</evidence>
<feature type="non-terminal residue" evidence="1">
    <location>
        <position position="80"/>
    </location>
</feature>